<dbReference type="Gene3D" id="3.90.1570.10">
    <property type="entry name" value="tt1808, chain A"/>
    <property type="match status" value="1"/>
</dbReference>
<reference evidence="2 3" key="1">
    <citation type="submission" date="2019-02" db="EMBL/GenBank/DDBJ databases">
        <title>Deep-cultivation of Planctomycetes and their phenomic and genomic characterization uncovers novel biology.</title>
        <authorList>
            <person name="Wiegand S."/>
            <person name="Jogler M."/>
            <person name="Boedeker C."/>
            <person name="Pinto D."/>
            <person name="Vollmers J."/>
            <person name="Rivas-Marin E."/>
            <person name="Kohn T."/>
            <person name="Peeters S.H."/>
            <person name="Heuer A."/>
            <person name="Rast P."/>
            <person name="Oberbeckmann S."/>
            <person name="Bunk B."/>
            <person name="Jeske O."/>
            <person name="Meyerdierks A."/>
            <person name="Storesund J.E."/>
            <person name="Kallscheuer N."/>
            <person name="Luecker S."/>
            <person name="Lage O.M."/>
            <person name="Pohl T."/>
            <person name="Merkel B.J."/>
            <person name="Hornburger P."/>
            <person name="Mueller R.-W."/>
            <person name="Bruemmer F."/>
            <person name="Labrenz M."/>
            <person name="Spormann A.M."/>
            <person name="Op den Camp H."/>
            <person name="Overmann J."/>
            <person name="Amann R."/>
            <person name="Jetten M.S.M."/>
            <person name="Mascher T."/>
            <person name="Medema M.H."/>
            <person name="Devos D.P."/>
            <person name="Kaster A.-K."/>
            <person name="Ovreas L."/>
            <person name="Rohde M."/>
            <person name="Galperin M.Y."/>
            <person name="Jogler C."/>
        </authorList>
    </citation>
    <scope>NUCLEOTIDE SEQUENCE [LARGE SCALE GENOMIC DNA]</scope>
    <source>
        <strain evidence="2 3">ElP</strain>
    </source>
</reference>
<dbReference type="EMBL" id="CP036426">
    <property type="protein sequence ID" value="QDV33959.1"/>
    <property type="molecule type" value="Genomic_DNA"/>
</dbReference>
<keyword evidence="3" id="KW-1185">Reference proteome</keyword>
<gene>
    <name evidence="2" type="ORF">ElP_18400</name>
</gene>
<evidence type="ECO:0000313" key="2">
    <source>
        <dbReference type="EMBL" id="QDV33959.1"/>
    </source>
</evidence>
<dbReference type="InterPro" id="IPR012296">
    <property type="entry name" value="Nuclease_put_TT1808"/>
</dbReference>
<dbReference type="PANTHER" id="PTHR34107:SF7">
    <property type="entry name" value="SLR2092 PROTEIN"/>
    <property type="match status" value="1"/>
</dbReference>
<dbReference type="Proteomes" id="UP000317835">
    <property type="component" value="Chromosome"/>
</dbReference>
<evidence type="ECO:0000313" key="3">
    <source>
        <dbReference type="Proteomes" id="UP000317835"/>
    </source>
</evidence>
<dbReference type="PANTHER" id="PTHR34107">
    <property type="entry name" value="SLL0198 PROTEIN-RELATED"/>
    <property type="match status" value="1"/>
</dbReference>
<dbReference type="KEGG" id="tpla:ElP_18400"/>
<dbReference type="InterPro" id="IPR011335">
    <property type="entry name" value="Restrct_endonuc-II-like"/>
</dbReference>
<name>A0A518GZE9_9BACT</name>
<sequence>MSTDVRARGTMLFGALTLRFRPGLRLSDEVFWRLCRANPNLRLERSDCGDLVIMAPAGLDSDRRNLNLAGLVWSWNRANGEPGVVFGASAGFTLPDTSIKGPDVAWLSRGRWEMLPEQERERFGHVCPEFVAEVRSRSDRKGQLRKKMHDYIANGSRLGWLIDPTLKAKTVEIYRPDRPVEILDRPETLSGEDVLPDFVLDLKGILFD</sequence>
<protein>
    <recommendedName>
        <fullName evidence="1">Putative restriction endonuclease domain-containing protein</fullName>
    </recommendedName>
</protein>
<dbReference type="SUPFAM" id="SSF52980">
    <property type="entry name" value="Restriction endonuclease-like"/>
    <property type="match status" value="1"/>
</dbReference>
<dbReference type="Pfam" id="PF05685">
    <property type="entry name" value="Uma2"/>
    <property type="match status" value="1"/>
</dbReference>
<proteinExistence type="predicted"/>
<dbReference type="CDD" id="cd06260">
    <property type="entry name" value="DUF820-like"/>
    <property type="match status" value="1"/>
</dbReference>
<organism evidence="2 3">
    <name type="scientific">Tautonia plasticadhaerens</name>
    <dbReference type="NCBI Taxonomy" id="2527974"/>
    <lineage>
        <taxon>Bacteria</taxon>
        <taxon>Pseudomonadati</taxon>
        <taxon>Planctomycetota</taxon>
        <taxon>Planctomycetia</taxon>
        <taxon>Isosphaerales</taxon>
        <taxon>Isosphaeraceae</taxon>
        <taxon>Tautonia</taxon>
    </lineage>
</organism>
<dbReference type="InterPro" id="IPR008538">
    <property type="entry name" value="Uma2"/>
</dbReference>
<dbReference type="RefSeq" id="WP_197446830.1">
    <property type="nucleotide sequence ID" value="NZ_CP036426.1"/>
</dbReference>
<evidence type="ECO:0000259" key="1">
    <source>
        <dbReference type="Pfam" id="PF05685"/>
    </source>
</evidence>
<accession>A0A518GZE9</accession>
<dbReference type="AlphaFoldDB" id="A0A518GZE9"/>
<feature type="domain" description="Putative restriction endonuclease" evidence="1">
    <location>
        <begin position="31"/>
        <end position="202"/>
    </location>
</feature>